<dbReference type="InterPro" id="IPR036291">
    <property type="entry name" value="NAD(P)-bd_dom_sf"/>
</dbReference>
<dbReference type="PRINTS" id="PR00081">
    <property type="entry name" value="GDHRDH"/>
</dbReference>
<evidence type="ECO:0000256" key="1">
    <source>
        <dbReference type="ARBA" id="ARBA00006484"/>
    </source>
</evidence>
<dbReference type="PANTHER" id="PTHR43490">
    <property type="entry name" value="(+)-NEOMENTHOL DEHYDROGENASE"/>
    <property type="match status" value="1"/>
</dbReference>
<dbReference type="GO" id="GO:0016491">
    <property type="term" value="F:oxidoreductase activity"/>
    <property type="evidence" value="ECO:0007669"/>
    <property type="project" value="UniProtKB-KW"/>
</dbReference>
<name>A0A543HGZ1_9MICO</name>
<dbReference type="Pfam" id="PF00106">
    <property type="entry name" value="adh_short"/>
    <property type="match status" value="1"/>
</dbReference>
<keyword evidence="3" id="KW-0560">Oxidoreductase</keyword>
<sequence>MSIAFITGSTRGLGFATAQALAEAGHSVIISGRTEKATDEARAFLTSVTGVNVDAVTLDVTDEMSILSAAETIRTRYGVLDILVNNAGVVLERPDIPPTEYSSVDVFRATFETNVFGVIAVTNALTPLLRTSTAGRIVNVSSTMGSLSDQADPDSAYFSSLVHAYRTSKAALNSVTIGLSKQLADSTIVVTAVCPGFVQTELTPLNQDAPLTAGEAAGVILNAALLPAGSPSGTFVDAHGPVSW</sequence>
<organism evidence="5 6">
    <name type="scientific">Klugiella xanthotipulae</name>
    <dbReference type="NCBI Taxonomy" id="244735"/>
    <lineage>
        <taxon>Bacteria</taxon>
        <taxon>Bacillati</taxon>
        <taxon>Actinomycetota</taxon>
        <taxon>Actinomycetes</taxon>
        <taxon>Micrococcales</taxon>
        <taxon>Microbacteriaceae</taxon>
        <taxon>Klugiella</taxon>
    </lineage>
</organism>
<dbReference type="AlphaFoldDB" id="A0A543HGZ1"/>
<proteinExistence type="inferred from homology"/>
<accession>A0A543HGZ1</accession>
<dbReference type="PRINTS" id="PR00080">
    <property type="entry name" value="SDRFAMILY"/>
</dbReference>
<reference evidence="5 6" key="1">
    <citation type="submission" date="2019-06" db="EMBL/GenBank/DDBJ databases">
        <title>Sequencing the genomes of 1000 actinobacteria strains.</title>
        <authorList>
            <person name="Klenk H.-P."/>
        </authorList>
    </citation>
    <scope>NUCLEOTIDE SEQUENCE [LARGE SCALE GENOMIC DNA]</scope>
    <source>
        <strain evidence="5 6">DSM 18031</strain>
    </source>
</reference>
<keyword evidence="6" id="KW-1185">Reference proteome</keyword>
<keyword evidence="2" id="KW-0521">NADP</keyword>
<comment type="caution">
    <text evidence="5">The sequence shown here is derived from an EMBL/GenBank/DDBJ whole genome shotgun (WGS) entry which is preliminary data.</text>
</comment>
<dbReference type="Gene3D" id="3.40.50.720">
    <property type="entry name" value="NAD(P)-binding Rossmann-like Domain"/>
    <property type="match status" value="1"/>
</dbReference>
<dbReference type="InterPro" id="IPR002347">
    <property type="entry name" value="SDR_fam"/>
</dbReference>
<evidence type="ECO:0000256" key="3">
    <source>
        <dbReference type="ARBA" id="ARBA00023002"/>
    </source>
</evidence>
<gene>
    <name evidence="5" type="ORF">FB466_2576</name>
</gene>
<dbReference type="OrthoDB" id="9781117at2"/>
<evidence type="ECO:0000313" key="5">
    <source>
        <dbReference type="EMBL" id="TQM57583.1"/>
    </source>
</evidence>
<dbReference type="RefSeq" id="WP_141918809.1">
    <property type="nucleotide sequence ID" value="NZ_BAAAYS010000015.1"/>
</dbReference>
<dbReference type="EMBL" id="VFPN01000004">
    <property type="protein sequence ID" value="TQM57583.1"/>
    <property type="molecule type" value="Genomic_DNA"/>
</dbReference>
<evidence type="ECO:0000313" key="6">
    <source>
        <dbReference type="Proteomes" id="UP000318331"/>
    </source>
</evidence>
<protein>
    <submittedName>
        <fullName evidence="5">Short-subunit dehydrogenase</fullName>
    </submittedName>
</protein>
<dbReference type="SUPFAM" id="SSF51735">
    <property type="entry name" value="NAD(P)-binding Rossmann-fold domains"/>
    <property type="match status" value="1"/>
</dbReference>
<evidence type="ECO:0000256" key="4">
    <source>
        <dbReference type="RuleBase" id="RU000363"/>
    </source>
</evidence>
<comment type="similarity">
    <text evidence="1 4">Belongs to the short-chain dehydrogenases/reductases (SDR) family.</text>
</comment>
<evidence type="ECO:0000256" key="2">
    <source>
        <dbReference type="ARBA" id="ARBA00022857"/>
    </source>
</evidence>
<dbReference type="Proteomes" id="UP000318331">
    <property type="component" value="Unassembled WGS sequence"/>
</dbReference>
<dbReference type="PANTHER" id="PTHR43490:SF99">
    <property type="entry name" value="SHORT-CHAIN DEHYDROGENASE_REDUCTASE"/>
    <property type="match status" value="1"/>
</dbReference>